<dbReference type="Proteomes" id="UP000093111">
    <property type="component" value="Unassembled WGS sequence"/>
</dbReference>
<dbReference type="EMBL" id="LGLV01000013">
    <property type="protein sequence ID" value="OBZ93617.1"/>
    <property type="molecule type" value="Genomic_DNA"/>
</dbReference>
<protein>
    <submittedName>
        <fullName evidence="2">Uncharacterized protein</fullName>
    </submittedName>
</protein>
<reference evidence="2 3" key="1">
    <citation type="journal article" date="2016" name="Syst. Appl. Microbiol.">
        <title>Pararhizobium polonicum sp. nov. isolated from tumors on stone fruit rootstocks.</title>
        <authorList>
            <person name="Pulawska J."/>
            <person name="Kuzmanovic N."/>
            <person name="Willems A."/>
            <person name="Pothier J.F."/>
        </authorList>
    </citation>
    <scope>NUCLEOTIDE SEQUENCE [LARGE SCALE GENOMIC DNA]</scope>
    <source>
        <strain evidence="2 3">F5.1</strain>
    </source>
</reference>
<comment type="caution">
    <text evidence="2">The sequence shown here is derived from an EMBL/GenBank/DDBJ whole genome shotgun (WGS) entry which is preliminary data.</text>
</comment>
<sequence length="64" mass="7221">MRDSWIWHEEDLGMKGNDLPDWRGRPMQRTKQDSRQPSFPIGGSIASLHKAAKLNRAGDRCGSA</sequence>
<dbReference type="RefSeq" id="WP_068956009.1">
    <property type="nucleotide sequence ID" value="NZ_LGLV01000013.1"/>
</dbReference>
<dbReference type="AlphaFoldDB" id="A0A1C7NX62"/>
<feature type="compositionally biased region" description="Basic and acidic residues" evidence="1">
    <location>
        <begin position="17"/>
        <end position="34"/>
    </location>
</feature>
<keyword evidence="3" id="KW-1185">Reference proteome</keyword>
<organism evidence="2 3">
    <name type="scientific">Pararhizobium polonicum</name>
    <dbReference type="NCBI Taxonomy" id="1612624"/>
    <lineage>
        <taxon>Bacteria</taxon>
        <taxon>Pseudomonadati</taxon>
        <taxon>Pseudomonadota</taxon>
        <taxon>Alphaproteobacteria</taxon>
        <taxon>Hyphomicrobiales</taxon>
        <taxon>Rhizobiaceae</taxon>
        <taxon>Rhizobium/Agrobacterium group</taxon>
        <taxon>Pararhizobium</taxon>
    </lineage>
</organism>
<name>A0A1C7NX62_9HYPH</name>
<evidence type="ECO:0000313" key="2">
    <source>
        <dbReference type="EMBL" id="OBZ93617.1"/>
    </source>
</evidence>
<evidence type="ECO:0000313" key="3">
    <source>
        <dbReference type="Proteomes" id="UP000093111"/>
    </source>
</evidence>
<evidence type="ECO:0000256" key="1">
    <source>
        <dbReference type="SAM" id="MobiDB-lite"/>
    </source>
</evidence>
<proteinExistence type="predicted"/>
<accession>A0A1C7NX62</accession>
<feature type="region of interest" description="Disordered" evidence="1">
    <location>
        <begin position="17"/>
        <end position="41"/>
    </location>
</feature>
<gene>
    <name evidence="2" type="ORF">ADU59_20460</name>
</gene>